<dbReference type="EMBL" id="JABKKF010000001">
    <property type="protein sequence ID" value="NPD91151.1"/>
    <property type="molecule type" value="Genomic_DNA"/>
</dbReference>
<reference evidence="2 3" key="1">
    <citation type="submission" date="2020-05" db="EMBL/GenBank/DDBJ databases">
        <title>Distinct polysaccharide utilization as determinants for interspecies competition between intestinal Prevotella spp.</title>
        <authorList>
            <person name="Galvez E.J.C."/>
            <person name="Iljazovic A."/>
            <person name="Strowig T."/>
        </authorList>
    </citation>
    <scope>NUCLEOTIDE SEQUENCE [LARGE SCALE GENOMIC DNA]</scope>
    <source>
        <strain evidence="2 3">PMUR</strain>
    </source>
</reference>
<feature type="chain" id="PRO_5047190323" evidence="1">
    <location>
        <begin position="25"/>
        <end position="1634"/>
    </location>
</feature>
<keyword evidence="3" id="KW-1185">Reference proteome</keyword>
<keyword evidence="1" id="KW-0732">Signal</keyword>
<evidence type="ECO:0000256" key="1">
    <source>
        <dbReference type="SAM" id="SignalP"/>
    </source>
</evidence>
<comment type="caution">
    <text evidence="2">The sequence shown here is derived from an EMBL/GenBank/DDBJ whole genome shotgun (WGS) entry which is preliminary data.</text>
</comment>
<proteinExistence type="predicted"/>
<name>A0ABX2AMI3_9BACT</name>
<organism evidence="2 3">
    <name type="scientific">Xylanibacter muris</name>
    <dbReference type="NCBI Taxonomy" id="2736290"/>
    <lineage>
        <taxon>Bacteria</taxon>
        <taxon>Pseudomonadati</taxon>
        <taxon>Bacteroidota</taxon>
        <taxon>Bacteroidia</taxon>
        <taxon>Bacteroidales</taxon>
        <taxon>Prevotellaceae</taxon>
        <taxon>Xylanibacter</taxon>
    </lineage>
</organism>
<dbReference type="RefSeq" id="WP_172273053.1">
    <property type="nucleotide sequence ID" value="NZ_CASGMU010000001.1"/>
</dbReference>
<dbReference type="Proteomes" id="UP000714420">
    <property type="component" value="Unassembled WGS sequence"/>
</dbReference>
<evidence type="ECO:0000313" key="2">
    <source>
        <dbReference type="EMBL" id="NPD91151.1"/>
    </source>
</evidence>
<protein>
    <submittedName>
        <fullName evidence="2">Uncharacterized protein</fullName>
    </submittedName>
</protein>
<gene>
    <name evidence="2" type="ORF">HPS56_02045</name>
</gene>
<sequence length="1634" mass="174032">MKKLYTSLLLTLVAFLCFPLMSSAEETVIVPEQTTVIQADGTSAQNANVVLFNAASTAWRCSHAKISGGAFSNMLANYEGSPVVITKFNASAVLDGKSLKKATLKFYSKCTISGKNSNVQIAHIGTGWDATTATWTNTNKAEILNAVGINGNGVNVKTSKIELTQDVTELLAASTDNTIGFAVYTYTGREQEISDITLTIEAIDASASSTYTVKYVDESGNELKESEVRSESIGATINITDGDKASIYNADKTKKYIYLSDDAQGKTVAGDASTVITVTFREAAIWNYTVTAVDANDNILKVLKTGQNFEAETFNLGYAALINIDGTIWKSDKLSSDKKGYYLSMNLDADNKNQNIKFTASEITNIVYCSEGEDIEGLLLATNGNTSIRSSNGASAYAPEDTEFTKLPNGKYKLTTVICDVSKNAGSVWNFFAGTENIFQFTAGSVNWAEGTSEEFTLNAPETPILLGKGGGNNAAVDLIYIQKTGDAEVIIPEPSYAVGKMDFNAMDIPTSNSGNAGDITEDKTFNVEGEFSVTISPKTSGNTQNRFWNTAAGPQLRIYNGTITINAATGKKINKIVFAKGDKWGAITPNNGEMNGQTWTGDAETIVFTVGGQCQINSITVGEAPKAPLAEAANIAAFKALEKGTDAKLALNGAKVTFVNGDNTFIEDETGALLLYKTGLTLTAGKALTGNIIGQYKDYNGMPELIGTEQTPASEYTEADAAIVSTVATVADAQADAFTGKLVKFENVAIDADLQTIKQGEAEIAFYDKFKVMPADYVYPANAASIVGIIYVNGEHYTFHPVSADSIKAATAVTVPEAADIAAFKALENGTEAKLLLNGTKVTFVKDDVAFIEDESGAIRMSAIGLDLTAGTALNGYIYGKIQSTMSQMMVASDNTASSEFTATATTIIPKDVYVEELADNAGRMVALSNVSINLDYQEIVQIVDGVDSYASISDEFGVLPEGFVMPAKIERIVVIADGMRGFGRAYPVSADSIKAAEFVAPVEAKDIADAKTYSEGTELTLVLNKAVVKVARYANSSSGRKTVIEDNSGAIDLDGEIYSMLLEAEVSEGKAITGKLIGQFTRVNGVPTFALSEQTGYSTIDAVEDAVVTATEMTVAEAKNIDNVSKFINLKNLTNVKPAETEGWLVTLTAEQNGEAITIEDLLLTNSYGSIFEQFVDGEGNLVLPSDAIESMNGILSVDANGGYVVYPTEITFATAPKGPEYKTFDKTTVMTMSAENIANAVAEKWAEGGESRTDNKKGNIDPETDEEISATVMEGIGLKKGNAAKAFKVYVTGIDKLSAYGVSTNKNERSIVVTATPEDGEAVTASTPSVDGKTAVATVELDKTKKYAVEFTGIDVDGNGADVALHAVKFIVEKEVVETVRTWDFTKWSEETVENLKADAATVVPGEDGTYPTVTPWRSYEKVGGPSDADPDRNGAAYWYGTEIAEAQELTANGKVIAETKGLLFNKVAAGALAIAIDYPSTTLGNYNGPAYLWIGGKNHTFVIPAVKPGSAIIMEVESHKNNDKRGVKLSINGTDFAEGIPATFEKFTWTVPGEETDEPVDVTVTNTNGCHIYTIVVDEDGTGITNMNTVKVENNNVYTINGVMVRKAGESLDGLAKGLYIIGGKKVVIR</sequence>
<evidence type="ECO:0000313" key="3">
    <source>
        <dbReference type="Proteomes" id="UP000714420"/>
    </source>
</evidence>
<accession>A0ABX2AMI3</accession>
<feature type="signal peptide" evidence="1">
    <location>
        <begin position="1"/>
        <end position="24"/>
    </location>
</feature>